<evidence type="ECO:0000313" key="2">
    <source>
        <dbReference type="EMBL" id="HIJ99355.1"/>
    </source>
</evidence>
<name>A0A832V825_9ARCH</name>
<proteinExistence type="predicted"/>
<dbReference type="EMBL" id="DVAD01000005">
    <property type="protein sequence ID" value="HIJ99355.1"/>
    <property type="molecule type" value="Genomic_DNA"/>
</dbReference>
<feature type="transmembrane region" description="Helical" evidence="1">
    <location>
        <begin position="318"/>
        <end position="339"/>
    </location>
</feature>
<keyword evidence="3" id="KW-1185">Reference proteome</keyword>
<feature type="transmembrane region" description="Helical" evidence="1">
    <location>
        <begin position="135"/>
        <end position="152"/>
    </location>
</feature>
<protein>
    <submittedName>
        <fullName evidence="2">Uncharacterized protein</fullName>
    </submittedName>
</protein>
<comment type="caution">
    <text evidence="2">The sequence shown here is derived from an EMBL/GenBank/DDBJ whole genome shotgun (WGS) entry which is preliminary data.</text>
</comment>
<reference evidence="2 3" key="1">
    <citation type="journal article" name="Nat. Commun.">
        <title>Undinarchaeota illuminate DPANN phylogeny and the impact of gene transfer on archaeal evolution.</title>
        <authorList>
            <person name="Dombrowski N."/>
            <person name="Williams T.A."/>
            <person name="Sun J."/>
            <person name="Woodcroft B.J."/>
            <person name="Lee J.H."/>
            <person name="Minh B.Q."/>
            <person name="Rinke C."/>
            <person name="Spang A."/>
        </authorList>
    </citation>
    <scope>NUCLEOTIDE SEQUENCE [LARGE SCALE GENOMIC DNA]</scope>
    <source>
        <strain evidence="2">MAG_bin17</strain>
    </source>
</reference>
<feature type="transmembrane region" description="Helical" evidence="1">
    <location>
        <begin position="108"/>
        <end position="129"/>
    </location>
</feature>
<organism evidence="2 3">
    <name type="scientific">Candidatus Undinarchaeum marinum</name>
    <dbReference type="NCBI Taxonomy" id="2756141"/>
    <lineage>
        <taxon>Archaea</taxon>
        <taxon>Candidatus Undinarchaeota</taxon>
        <taxon>Candidatus Undinarchaeia</taxon>
        <taxon>Candidatus Undinarchaeales</taxon>
        <taxon>Candidatus Undinarchaeaceae</taxon>
        <taxon>Candidatus Undinarchaeum</taxon>
    </lineage>
</organism>
<keyword evidence="1" id="KW-0812">Transmembrane</keyword>
<feature type="transmembrane region" description="Helical" evidence="1">
    <location>
        <begin position="637"/>
        <end position="657"/>
    </location>
</feature>
<gene>
    <name evidence="2" type="ORF">H1011_00840</name>
</gene>
<dbReference type="Proteomes" id="UP000604391">
    <property type="component" value="Unassembled WGS sequence"/>
</dbReference>
<feature type="transmembrane region" description="Helical" evidence="1">
    <location>
        <begin position="283"/>
        <end position="306"/>
    </location>
</feature>
<dbReference type="AlphaFoldDB" id="A0A832V825"/>
<keyword evidence="1" id="KW-1133">Transmembrane helix</keyword>
<feature type="transmembrane region" description="Helical" evidence="1">
    <location>
        <begin position="402"/>
        <end position="427"/>
    </location>
</feature>
<evidence type="ECO:0000256" key="1">
    <source>
        <dbReference type="SAM" id="Phobius"/>
    </source>
</evidence>
<evidence type="ECO:0000313" key="3">
    <source>
        <dbReference type="Proteomes" id="UP000604391"/>
    </source>
</evidence>
<feature type="transmembrane region" description="Helical" evidence="1">
    <location>
        <begin position="573"/>
        <end position="593"/>
    </location>
</feature>
<accession>A0A832V825</accession>
<feature type="transmembrane region" description="Helical" evidence="1">
    <location>
        <begin position="677"/>
        <end position="696"/>
    </location>
</feature>
<keyword evidence="1" id="KW-0472">Membrane</keyword>
<feature type="transmembrane region" description="Helical" evidence="1">
    <location>
        <begin position="376"/>
        <end position="396"/>
    </location>
</feature>
<sequence length="702" mass="78080">MAIFGKKKEDKTHPILEQQKMIRKLLQEEAAKTGGSIEEAGTHELDLYSKEYAEFKKTQEGEKELKTFFEKACKLSGKIFQINIGEKSAVKAQETLDYIEYKIEAKEVVSFGLAAFLLWSIAGFAYMFISFNMALMMMLLGLASFVMIQKYPNFVSSDRTMKVMNSMPLAITYLVIFLRNTPTLEGAVMFAGKHLRGPLGRDLNGLVWQLESGTYSSMDEALKEYSEKWQSKNKNFSTSIEIIRGSLNIANEKERLETLDQASNIMLEGNLEMMKDFARGMTMPVIVLYMLAIVLPVMGLVLAPIMTTLLSGGMKTRTLFVSYDIVLPIIVFFFMTMVLSKRPGTFSHTSVDTIPGMPKKGHYAIVRNGKVTQIPLIYVSIAAALIVGFPGIMQIFSLPESYSFMNIIQSMTLIWGIALGIIIYTIGSSRQKLAARMELETLEDELDVALYDLSDRLNMGNPIEHAIGEAERSLKKGPLKKFFRKINDNMVVMGMPFEKAVFNKEEGALVYFPSDLIRTVMEIVVEGTKKGLRATSSTMRTISKYLKNMKIVKSNIKELLGTTVSSMKFQSQFLTSFIAGIIVSLDILLTRILGELSTKVGSFQGSESAAGALGTTGAGNIFQGSFFDVANSIPAEMMQMVVGIYVIQVTVLLSMLINGVENGKDEVYRNNMIGKNLIVSIIVYSIALIMGVVLFGKFEIFA</sequence>